<evidence type="ECO:0000256" key="1">
    <source>
        <dbReference type="SAM" id="MobiDB-lite"/>
    </source>
</evidence>
<keyword evidence="2" id="KW-1133">Transmembrane helix</keyword>
<evidence type="ECO:0008006" key="5">
    <source>
        <dbReference type="Google" id="ProtNLM"/>
    </source>
</evidence>
<gene>
    <name evidence="3" type="ORF">NCTC13093_00567</name>
</gene>
<feature type="compositionally biased region" description="Basic and acidic residues" evidence="1">
    <location>
        <begin position="734"/>
        <end position="760"/>
    </location>
</feature>
<feature type="transmembrane region" description="Helical" evidence="2">
    <location>
        <begin position="20"/>
        <end position="38"/>
    </location>
</feature>
<keyword evidence="4" id="KW-1185">Reference proteome</keyword>
<sequence>MALRRITKQKGKSGIILKTLAYTFAGLFILCLAAILYFNGNKIKEPLEQFLSSRTGSSVEIEKVEFSAIYPNTLKLFNVKSKDFNINELYLEYDVLEALRNNNLIIDYLYIKKPEFKKAGSITDTIKISFDTIFAHRVHIEDTPVNFANLHSQKADLDIRQLSYGKDLSFSSMQYNLQNGSAHNLKFKTLSFNLREHGDVVYLDNLSMQTLGGTIQAQVSIKGKKIDAENVIASKLILKNLPSSGDYSLTLKSGRVFDTFLHSGKTIINNISGEFSNISYADKAWKGTFKGKAASIMYKNLPALTDSNINLKFNSKSMALDLQGHVIEGKVRLESKISSLDTHPVITIDALELNGCKVELTPEILSEMQTSQQYFSELKINNTRLNNISFLSFITSMPLSIRQLNATITGVTLKADDIKGDPAGLINIESSSLLYSDLYIKRIYSIATLTDDFFTLAIPELTFKKSSVALSGDISTNRGRSYLLVHAHNFDMSELNSSLLKNLFAGRINLDLELKSSDIKDISKLQGHLLVNSDSLLVSDFGLDLINGGDMSEYTLSDTSLLTALADADVGLNKLKLEGNIKNSKFNVSAYSSLSSCDLTAFGKYDFKDKTVSLEGYFKSLGGDSKTTVKASLKDNDLIFKIKPEKRGEQRPGLFIKKDLNAKEPQDRLIKDTPLAQNTETKAENKADKSPVKAKIDNKASKDSTAEAKADSKESKADAVKADKSPVKTGTDSKASKDTSAKTKPDSTTKSTDAKADNSSKNKVNTQSAKEGKEKGTAVKDSAQNKDNKAN</sequence>
<evidence type="ECO:0000313" key="3">
    <source>
        <dbReference type="EMBL" id="SPT69203.1"/>
    </source>
</evidence>
<reference evidence="3 4" key="1">
    <citation type="submission" date="2018-06" db="EMBL/GenBank/DDBJ databases">
        <authorList>
            <consortium name="Pathogen Informatics"/>
            <person name="Doyle S."/>
        </authorList>
    </citation>
    <scope>NUCLEOTIDE SEQUENCE [LARGE SCALE GENOMIC DNA]</scope>
    <source>
        <strain evidence="3 4">NCTC13093</strain>
    </source>
</reference>
<accession>A0A2X0VCV4</accession>
<evidence type="ECO:0000313" key="4">
    <source>
        <dbReference type="Proteomes" id="UP000250086"/>
    </source>
</evidence>
<organism evidence="3 4">
    <name type="scientific">Anaerobiospirillum thomasii</name>
    <dbReference type="NCBI Taxonomy" id="179995"/>
    <lineage>
        <taxon>Bacteria</taxon>
        <taxon>Pseudomonadati</taxon>
        <taxon>Pseudomonadota</taxon>
        <taxon>Gammaproteobacteria</taxon>
        <taxon>Aeromonadales</taxon>
        <taxon>Succinivibrionaceae</taxon>
        <taxon>Anaerobiospirillum</taxon>
    </lineage>
</organism>
<dbReference type="RefSeq" id="WP_113743389.1">
    <property type="nucleotide sequence ID" value="NZ_UAPU01000007.1"/>
</dbReference>
<protein>
    <recommendedName>
        <fullName evidence="5">AsmA-like C-terminal domain-containing protein</fullName>
    </recommendedName>
</protein>
<keyword evidence="2" id="KW-0812">Transmembrane</keyword>
<keyword evidence="2" id="KW-0472">Membrane</keyword>
<dbReference type="AlphaFoldDB" id="A0A2X0VCV4"/>
<dbReference type="OrthoDB" id="7051512at2"/>
<dbReference type="EMBL" id="UAPV01000001">
    <property type="protein sequence ID" value="SPT69203.1"/>
    <property type="molecule type" value="Genomic_DNA"/>
</dbReference>
<proteinExistence type="predicted"/>
<name>A0A2X0VCV4_9GAMM</name>
<feature type="compositionally biased region" description="Basic and acidic residues" evidence="1">
    <location>
        <begin position="770"/>
        <end position="791"/>
    </location>
</feature>
<feature type="compositionally biased region" description="Basic and acidic residues" evidence="1">
    <location>
        <begin position="681"/>
        <end position="726"/>
    </location>
</feature>
<feature type="region of interest" description="Disordered" evidence="1">
    <location>
        <begin position="665"/>
        <end position="791"/>
    </location>
</feature>
<dbReference type="Proteomes" id="UP000250086">
    <property type="component" value="Unassembled WGS sequence"/>
</dbReference>
<evidence type="ECO:0000256" key="2">
    <source>
        <dbReference type="SAM" id="Phobius"/>
    </source>
</evidence>